<dbReference type="InterPro" id="IPR044715">
    <property type="entry name" value="WDR86-like"/>
</dbReference>
<name>A0A7C9EAI0_OPUST</name>
<dbReference type="SUPFAM" id="SSF57850">
    <property type="entry name" value="RING/U-box"/>
    <property type="match status" value="1"/>
</dbReference>
<protein>
    <recommendedName>
        <fullName evidence="8">[Myosin heavy-chain] kinase</fullName>
    </recommendedName>
</protein>
<evidence type="ECO:0000259" key="6">
    <source>
        <dbReference type="PROSITE" id="PS50089"/>
    </source>
</evidence>
<dbReference type="EMBL" id="GISG01214174">
    <property type="protein sequence ID" value="MBA4661927.1"/>
    <property type="molecule type" value="Transcribed_RNA"/>
</dbReference>
<dbReference type="PRINTS" id="PR00320">
    <property type="entry name" value="GPROTEINBRPT"/>
</dbReference>
<dbReference type="PROSITE" id="PS50294">
    <property type="entry name" value="WD_REPEATS_REGION"/>
    <property type="match status" value="1"/>
</dbReference>
<dbReference type="PROSITE" id="PS50082">
    <property type="entry name" value="WD_REPEATS_2"/>
    <property type="match status" value="2"/>
</dbReference>
<accession>A0A7C9EAI0</accession>
<evidence type="ECO:0000256" key="4">
    <source>
        <dbReference type="PROSITE-ProRule" id="PRU00221"/>
    </source>
</evidence>
<reference evidence="7" key="1">
    <citation type="journal article" date="2013" name="J. Plant Res.">
        <title>Effect of fungi and light on seed germination of three Opuntia species from semiarid lands of central Mexico.</title>
        <authorList>
            <person name="Delgado-Sanchez P."/>
            <person name="Jimenez-Bremont J.F."/>
            <person name="Guerrero-Gonzalez Mde L."/>
            <person name="Flores J."/>
        </authorList>
    </citation>
    <scope>NUCLEOTIDE SEQUENCE</scope>
    <source>
        <tissue evidence="7">Cladode</tissue>
    </source>
</reference>
<sequence length="836" mass="92177">MTSSPETIESEPPECPVCLQPYNSSDTIPRVLACGHSSCEVCLTQLPRPPSLSSAVIRCPVCTQLVKFSNPTTLPKNIDLLRYSLSSPKPDNPKPLIKSTPRRHLVPETCLPELYAAWKDWLIPNGAVLIDTQAGFGRIKIDLGLSVIAKCRLVDDQKVGLVEIGRFEVGHECLFEYSYVTKVMSVVGCMSDGQRTELGTLLGLSLRQPRVCGVLGLWLDVESGLLCLVTERKNDGVLSLGDLRDGFDQENQGWMRFLSMIGVELCEAFVGLRSEWLVCGCLGLSCLCFDEFGHVYIDPGEVLLTGRKIYQCVLEGLNGKRRIEASELTPLVMDLLNRDVFISPEVLFELLHREGIETESIGVNSKVDYSSDVWLFACVLLRLITGKQFAEGMHNYWMAVAERGGVSDWEILYLQWVEMMKAALEASVGSEYPSLQGALMKCLDLDPANRPLISDVWKTISGPNACHCSGHVSRLNRVSTKDNAIQCLVLGELCYISSDLSQESTISGLHGGEDNHEAGATQVREMRVATVVEGFSASKMHCKDLQGHLDCVTGFCVGGGFLFSASFDKTINVWSLQDFAHVQTFRGHEHKVMAVVFIDQEKPLCISADNGGVIFCWEVVPPLGQEPLKKWCEEKDWRYSGIHALAISESGCLYTGSGDRLIKVWSLRDYTLLCSMEGHKSVVSTLALCNGVLYSGSWDGTVRLWSLNDHNPLAVFGEGMPGRVSSVLSLHADQSTVIVAYENGCVKIWADDELKSSTQVHQGAIFALSKEDKWVFTGGWDRTVKIQEISGEGMEMDIREVGSVACDSVVTALLYEQGMLFVGYANKLIKVYYCGS</sequence>
<evidence type="ECO:0008006" key="8">
    <source>
        <dbReference type="Google" id="ProtNLM"/>
    </source>
</evidence>
<dbReference type="InterPro" id="IPR015943">
    <property type="entry name" value="WD40/YVTN_repeat-like_dom_sf"/>
</dbReference>
<dbReference type="GO" id="GO:0008270">
    <property type="term" value="F:zinc ion binding"/>
    <property type="evidence" value="ECO:0007669"/>
    <property type="project" value="UniProtKB-KW"/>
</dbReference>
<evidence type="ECO:0000256" key="1">
    <source>
        <dbReference type="ARBA" id="ARBA00022574"/>
    </source>
</evidence>
<evidence type="ECO:0000313" key="7">
    <source>
        <dbReference type="EMBL" id="MBA4661927.1"/>
    </source>
</evidence>
<keyword evidence="3" id="KW-0479">Metal-binding</keyword>
<dbReference type="PANTHER" id="PTHR44489">
    <property type="match status" value="1"/>
</dbReference>
<dbReference type="Gene3D" id="1.10.510.10">
    <property type="entry name" value="Transferase(Phosphotransferase) domain 1"/>
    <property type="match status" value="1"/>
</dbReference>
<dbReference type="GO" id="GO:0005524">
    <property type="term" value="F:ATP binding"/>
    <property type="evidence" value="ECO:0007669"/>
    <property type="project" value="InterPro"/>
</dbReference>
<dbReference type="PROSITE" id="PS50089">
    <property type="entry name" value="ZF_RING_2"/>
    <property type="match status" value="1"/>
</dbReference>
<feature type="repeat" description="WD" evidence="4">
    <location>
        <begin position="676"/>
        <end position="715"/>
    </location>
</feature>
<dbReference type="AlphaFoldDB" id="A0A7C9EAI0"/>
<dbReference type="InterPro" id="IPR000719">
    <property type="entry name" value="Prot_kinase_dom"/>
</dbReference>
<evidence type="ECO:0000256" key="2">
    <source>
        <dbReference type="ARBA" id="ARBA00022737"/>
    </source>
</evidence>
<dbReference type="SMART" id="SM00184">
    <property type="entry name" value="RING"/>
    <property type="match status" value="1"/>
</dbReference>
<feature type="repeat" description="WD" evidence="4">
    <location>
        <begin position="545"/>
        <end position="584"/>
    </location>
</feature>
<organism evidence="7">
    <name type="scientific">Opuntia streptacantha</name>
    <name type="common">Prickly pear cactus</name>
    <name type="synonym">Opuntia cardona</name>
    <dbReference type="NCBI Taxonomy" id="393608"/>
    <lineage>
        <taxon>Eukaryota</taxon>
        <taxon>Viridiplantae</taxon>
        <taxon>Streptophyta</taxon>
        <taxon>Embryophyta</taxon>
        <taxon>Tracheophyta</taxon>
        <taxon>Spermatophyta</taxon>
        <taxon>Magnoliopsida</taxon>
        <taxon>eudicotyledons</taxon>
        <taxon>Gunneridae</taxon>
        <taxon>Pentapetalae</taxon>
        <taxon>Caryophyllales</taxon>
        <taxon>Cactineae</taxon>
        <taxon>Cactaceae</taxon>
        <taxon>Opuntioideae</taxon>
        <taxon>Opuntia</taxon>
    </lineage>
</organism>
<dbReference type="InterPro" id="IPR011009">
    <property type="entry name" value="Kinase-like_dom_sf"/>
</dbReference>
<dbReference type="Pfam" id="PF00400">
    <property type="entry name" value="WD40"/>
    <property type="match status" value="4"/>
</dbReference>
<evidence type="ECO:0000256" key="3">
    <source>
        <dbReference type="PROSITE-ProRule" id="PRU00175"/>
    </source>
</evidence>
<dbReference type="SUPFAM" id="SSF50978">
    <property type="entry name" value="WD40 repeat-like"/>
    <property type="match status" value="1"/>
</dbReference>
<dbReference type="InterPro" id="IPR020472">
    <property type="entry name" value="WD40_PAC1"/>
</dbReference>
<keyword evidence="3" id="KW-0862">Zinc</keyword>
<feature type="domain" description="RING-type" evidence="6">
    <location>
        <begin position="15"/>
        <end position="63"/>
    </location>
</feature>
<dbReference type="PROSITE" id="PS50011">
    <property type="entry name" value="PROTEIN_KINASE_DOM"/>
    <property type="match status" value="1"/>
</dbReference>
<dbReference type="GO" id="GO:0004672">
    <property type="term" value="F:protein kinase activity"/>
    <property type="evidence" value="ECO:0007669"/>
    <property type="project" value="InterPro"/>
</dbReference>
<dbReference type="PANTHER" id="PTHR44489:SF11">
    <property type="entry name" value="WD REPEAT DOMAIN 86"/>
    <property type="match status" value="1"/>
</dbReference>
<proteinExistence type="predicted"/>
<keyword evidence="2" id="KW-0677">Repeat</keyword>
<keyword evidence="1 4" id="KW-0853">WD repeat</keyword>
<dbReference type="Gene3D" id="3.30.40.10">
    <property type="entry name" value="Zinc/RING finger domain, C3HC4 (zinc finger)"/>
    <property type="match status" value="1"/>
</dbReference>
<evidence type="ECO:0000259" key="5">
    <source>
        <dbReference type="PROSITE" id="PS50011"/>
    </source>
</evidence>
<dbReference type="InterPro" id="IPR013083">
    <property type="entry name" value="Znf_RING/FYVE/PHD"/>
</dbReference>
<reference evidence="7" key="2">
    <citation type="submission" date="2020-07" db="EMBL/GenBank/DDBJ databases">
        <authorList>
            <person name="Vera ALvarez R."/>
            <person name="Arias-Moreno D.M."/>
            <person name="Jimenez-Jacinto V."/>
            <person name="Jimenez-Bremont J.F."/>
            <person name="Swaminathan K."/>
            <person name="Moose S.P."/>
            <person name="Guerrero-Gonzalez M.L."/>
            <person name="Marino-Ramirez L."/>
            <person name="Landsman D."/>
            <person name="Rodriguez-Kessler M."/>
            <person name="Delgado-Sanchez P."/>
        </authorList>
    </citation>
    <scope>NUCLEOTIDE SEQUENCE</scope>
    <source>
        <tissue evidence="7">Cladode</tissue>
    </source>
</reference>
<dbReference type="SMART" id="SM00320">
    <property type="entry name" value="WD40"/>
    <property type="match status" value="6"/>
</dbReference>
<dbReference type="Pfam" id="PF14634">
    <property type="entry name" value="zf-RING_5"/>
    <property type="match status" value="1"/>
</dbReference>
<dbReference type="InterPro" id="IPR001841">
    <property type="entry name" value="Znf_RING"/>
</dbReference>
<dbReference type="Gene3D" id="2.130.10.10">
    <property type="entry name" value="YVTN repeat-like/Quinoprotein amine dehydrogenase"/>
    <property type="match status" value="2"/>
</dbReference>
<keyword evidence="3" id="KW-0863">Zinc-finger</keyword>
<feature type="domain" description="Protein kinase" evidence="5">
    <location>
        <begin position="153"/>
        <end position="465"/>
    </location>
</feature>
<dbReference type="InterPro" id="IPR001680">
    <property type="entry name" value="WD40_rpt"/>
</dbReference>
<dbReference type="InterPro" id="IPR036322">
    <property type="entry name" value="WD40_repeat_dom_sf"/>
</dbReference>
<dbReference type="SUPFAM" id="SSF56112">
    <property type="entry name" value="Protein kinase-like (PK-like)"/>
    <property type="match status" value="1"/>
</dbReference>